<proteinExistence type="predicted"/>
<dbReference type="Proteomes" id="UP000188235">
    <property type="component" value="Chromosome"/>
</dbReference>
<organism evidence="1 2">
    <name type="scientific">Tessaracoccus flavescens</name>
    <dbReference type="NCBI Taxonomy" id="399497"/>
    <lineage>
        <taxon>Bacteria</taxon>
        <taxon>Bacillati</taxon>
        <taxon>Actinomycetota</taxon>
        <taxon>Actinomycetes</taxon>
        <taxon>Propionibacteriales</taxon>
        <taxon>Propionibacteriaceae</taxon>
        <taxon>Tessaracoccus</taxon>
    </lineage>
</organism>
<reference evidence="1 2" key="1">
    <citation type="journal article" date="2008" name="Int. J. Syst. Evol. Microbiol.">
        <title>Tessaracoccus flavescens sp. nov., isolated from marine sediment.</title>
        <authorList>
            <person name="Lee D.W."/>
            <person name="Lee S.D."/>
        </authorList>
    </citation>
    <scope>NUCLEOTIDE SEQUENCE [LARGE SCALE GENOMIC DNA]</scope>
    <source>
        <strain evidence="1 2">SST-39T</strain>
    </source>
</reference>
<evidence type="ECO:0000313" key="2">
    <source>
        <dbReference type="Proteomes" id="UP000188235"/>
    </source>
</evidence>
<sequence length="119" mass="12759">MESNPIVVASAIKLTEPMRARISEVLGEGFVVLDIRKAPSTANVVIAPRVSDMGLWGLRREFPDARILVSEIFDPAWGLDHRGPIHEALGADVDGYLLANSLEALGGEVANQANLQLTG</sequence>
<dbReference type="EMBL" id="CP019607">
    <property type="protein sequence ID" value="AQP52081.1"/>
    <property type="molecule type" value="Genomic_DNA"/>
</dbReference>
<keyword evidence="2" id="KW-1185">Reference proteome</keyword>
<dbReference type="OrthoDB" id="3823529at2"/>
<evidence type="ECO:0000313" key="1">
    <source>
        <dbReference type="EMBL" id="AQP52081.1"/>
    </source>
</evidence>
<dbReference type="STRING" id="399497.BW733_15880"/>
<dbReference type="AlphaFoldDB" id="A0A1Q2D1C7"/>
<dbReference type="KEGG" id="tfa:BW733_15880"/>
<protein>
    <submittedName>
        <fullName evidence="1">Uncharacterized protein</fullName>
    </submittedName>
</protein>
<accession>A0A1Q2D1C7</accession>
<gene>
    <name evidence="1" type="ORF">BW733_15880</name>
</gene>
<dbReference type="RefSeq" id="WP_077351960.1">
    <property type="nucleotide sequence ID" value="NZ_CP019607.1"/>
</dbReference>
<name>A0A1Q2D1C7_9ACTN</name>